<proteinExistence type="predicted"/>
<feature type="region of interest" description="Disordered" evidence="1">
    <location>
        <begin position="52"/>
        <end position="102"/>
    </location>
</feature>
<feature type="compositionally biased region" description="Low complexity" evidence="1">
    <location>
        <begin position="143"/>
        <end position="160"/>
    </location>
</feature>
<accession>A0ABC9G374</accession>
<feature type="region of interest" description="Disordered" evidence="1">
    <location>
        <begin position="142"/>
        <end position="182"/>
    </location>
</feature>
<dbReference type="PANTHER" id="PTHR31604">
    <property type="entry name" value="PROTEIN LATERAL ROOT PRIMORDIUM 1"/>
    <property type="match status" value="1"/>
</dbReference>
<dbReference type="EMBL" id="OZ075118">
    <property type="protein sequence ID" value="CAL5087180.1"/>
    <property type="molecule type" value="Genomic_DNA"/>
</dbReference>
<dbReference type="NCBIfam" id="TIGR01624">
    <property type="entry name" value="LRP1_Cterm"/>
    <property type="match status" value="1"/>
</dbReference>
<reference evidence="3" key="1">
    <citation type="submission" date="2024-06" db="EMBL/GenBank/DDBJ databases">
        <authorList>
            <person name="Ryan C."/>
        </authorList>
    </citation>
    <scope>NUCLEOTIDE SEQUENCE [LARGE SCALE GENOMIC DNA]</scope>
</reference>
<feature type="compositionally biased region" description="Low complexity" evidence="1">
    <location>
        <begin position="243"/>
        <end position="259"/>
    </location>
</feature>
<name>A0ABC9G374_9POAL</name>
<feature type="region of interest" description="Disordered" evidence="1">
    <location>
        <begin position="236"/>
        <end position="273"/>
    </location>
</feature>
<feature type="compositionally biased region" description="Polar residues" evidence="1">
    <location>
        <begin position="172"/>
        <end position="182"/>
    </location>
</feature>
<dbReference type="AlphaFoldDB" id="A0ABC9G374"/>
<sequence length="273" mass="27942">MVARAPQTSLHCPFYSTFLHVQGPSSHSLALHSSCSCPTAVLAAPCPSLPLPSPDPPPTMHPSFDAASSLSTASAEGSLEQQQLVHAATSPPSPPPRGTRAAGGGIIRCQDCWLLAKADGCAHRRCRTCCTGRGFACPAHVRPTSSHVPASTAAAAAVAPSRKRPRALDSVATPSTSSSVGQPATAALEGFAREVRLDAVFRRVRLGPDDAEVAYHATVTIGGHVFRGVLYDVGPHGRRRRSAASTDTGGSSGVSSQSTAGGGSGGLDLTLRL</sequence>
<organism evidence="2 3">
    <name type="scientific">Urochloa decumbens</name>
    <dbReference type="NCBI Taxonomy" id="240449"/>
    <lineage>
        <taxon>Eukaryota</taxon>
        <taxon>Viridiplantae</taxon>
        <taxon>Streptophyta</taxon>
        <taxon>Embryophyta</taxon>
        <taxon>Tracheophyta</taxon>
        <taxon>Spermatophyta</taxon>
        <taxon>Magnoliopsida</taxon>
        <taxon>Liliopsida</taxon>
        <taxon>Poales</taxon>
        <taxon>Poaceae</taxon>
        <taxon>PACMAD clade</taxon>
        <taxon>Panicoideae</taxon>
        <taxon>Panicodae</taxon>
        <taxon>Paniceae</taxon>
        <taxon>Melinidinae</taxon>
        <taxon>Urochloa</taxon>
    </lineage>
</organism>
<dbReference type="InterPro" id="IPR006511">
    <property type="entry name" value="SHI_C"/>
</dbReference>
<feature type="compositionally biased region" description="Polar residues" evidence="1">
    <location>
        <begin position="66"/>
        <end position="84"/>
    </location>
</feature>
<dbReference type="Proteomes" id="UP001497457">
    <property type="component" value="Chromosome 8b"/>
</dbReference>
<reference evidence="2 3" key="2">
    <citation type="submission" date="2024-10" db="EMBL/GenBank/DDBJ databases">
        <authorList>
            <person name="Ryan C."/>
        </authorList>
    </citation>
    <scope>NUCLEOTIDE SEQUENCE [LARGE SCALE GENOMIC DNA]</scope>
</reference>
<protein>
    <submittedName>
        <fullName evidence="2">Uncharacterized protein</fullName>
    </submittedName>
</protein>
<dbReference type="InterPro" id="IPR007818">
    <property type="entry name" value="SHI"/>
</dbReference>
<dbReference type="PANTHER" id="PTHR31604:SF20">
    <property type="entry name" value="PROTEIN SHI RELATED SEQUENCE 1"/>
    <property type="match status" value="1"/>
</dbReference>
<evidence type="ECO:0000313" key="2">
    <source>
        <dbReference type="EMBL" id="CAL5087180.1"/>
    </source>
</evidence>
<evidence type="ECO:0000256" key="1">
    <source>
        <dbReference type="SAM" id="MobiDB-lite"/>
    </source>
</evidence>
<dbReference type="Pfam" id="PF05142">
    <property type="entry name" value="DUF702"/>
    <property type="match status" value="1"/>
</dbReference>
<evidence type="ECO:0000313" key="3">
    <source>
        <dbReference type="Proteomes" id="UP001497457"/>
    </source>
</evidence>
<keyword evidence="3" id="KW-1185">Reference proteome</keyword>
<gene>
    <name evidence="2" type="ORF">URODEC1_LOCUS112042</name>
</gene>